<keyword evidence="1" id="KW-0234">DNA repair</keyword>
<accession>A0A014N4Y1</accession>
<dbReference type="GO" id="GO:0005524">
    <property type="term" value="F:ATP binding"/>
    <property type="evidence" value="ECO:0007669"/>
    <property type="project" value="UniProtKB-KW"/>
</dbReference>
<dbReference type="GO" id="GO:0043139">
    <property type="term" value="F:5'-3' DNA helicase activity"/>
    <property type="evidence" value="ECO:0007669"/>
    <property type="project" value="UniProtKB-EC"/>
</dbReference>
<dbReference type="Pfam" id="PF05970">
    <property type="entry name" value="PIF1"/>
    <property type="match status" value="1"/>
</dbReference>
<dbReference type="InterPro" id="IPR027417">
    <property type="entry name" value="P-loop_NTPase"/>
</dbReference>
<dbReference type="InterPro" id="IPR010285">
    <property type="entry name" value="DNA_helicase_pif1-like_DEAD"/>
</dbReference>
<evidence type="ECO:0000313" key="4">
    <source>
        <dbReference type="EMBL" id="EXU94722.1"/>
    </source>
</evidence>
<keyword evidence="1" id="KW-0067">ATP-binding</keyword>
<reference evidence="4 5" key="1">
    <citation type="submission" date="2014-02" db="EMBL/GenBank/DDBJ databases">
        <title>The genome sequence of the entomopathogenic fungus Metarhizium robertsii ARSEF 2575.</title>
        <authorList>
            <person name="Giuliano Garisto Donzelli B."/>
            <person name="Roe B.A."/>
            <person name="Macmil S.L."/>
            <person name="Krasnoff S.B."/>
            <person name="Gibson D.M."/>
        </authorList>
    </citation>
    <scope>NUCLEOTIDE SEQUENCE [LARGE SCALE GENOMIC DNA]</scope>
    <source>
        <strain evidence="4 5">ARSEF 2575</strain>
    </source>
</reference>
<dbReference type="GO" id="GO:0000723">
    <property type="term" value="P:telomere maintenance"/>
    <property type="evidence" value="ECO:0007669"/>
    <property type="project" value="InterPro"/>
</dbReference>
<dbReference type="InterPro" id="IPR051055">
    <property type="entry name" value="PIF1_helicase"/>
</dbReference>
<keyword evidence="1 4" id="KW-0347">Helicase</keyword>
<organism evidence="4 5">
    <name type="scientific">Metarhizium robertsii</name>
    <dbReference type="NCBI Taxonomy" id="568076"/>
    <lineage>
        <taxon>Eukaryota</taxon>
        <taxon>Fungi</taxon>
        <taxon>Dikarya</taxon>
        <taxon>Ascomycota</taxon>
        <taxon>Pezizomycotina</taxon>
        <taxon>Sordariomycetes</taxon>
        <taxon>Hypocreomycetidae</taxon>
        <taxon>Hypocreales</taxon>
        <taxon>Clavicipitaceae</taxon>
        <taxon>Metarhizium</taxon>
    </lineage>
</organism>
<comment type="catalytic activity">
    <reaction evidence="1">
        <text>ATP + H2O = ADP + phosphate + H(+)</text>
        <dbReference type="Rhea" id="RHEA:13065"/>
        <dbReference type="ChEBI" id="CHEBI:15377"/>
        <dbReference type="ChEBI" id="CHEBI:15378"/>
        <dbReference type="ChEBI" id="CHEBI:30616"/>
        <dbReference type="ChEBI" id="CHEBI:43474"/>
        <dbReference type="ChEBI" id="CHEBI:456216"/>
        <dbReference type="EC" id="5.6.2.3"/>
    </reaction>
</comment>
<comment type="cofactor">
    <cofactor evidence="1">
        <name>Mg(2+)</name>
        <dbReference type="ChEBI" id="CHEBI:18420"/>
    </cofactor>
</comment>
<keyword evidence="1" id="KW-0227">DNA damage</keyword>
<gene>
    <name evidence="4" type="ORF">X797_012196</name>
</gene>
<comment type="caution">
    <text evidence="4">The sequence shown here is derived from an EMBL/GenBank/DDBJ whole genome shotgun (WGS) entry which is preliminary data.</text>
</comment>
<dbReference type="Proteomes" id="UP000030151">
    <property type="component" value="Unassembled WGS sequence"/>
</dbReference>
<keyword evidence="1" id="KW-0378">Hydrolase</keyword>
<dbReference type="eggNOG" id="KOG0987">
    <property type="taxonomic scope" value="Eukaryota"/>
</dbReference>
<dbReference type="GO" id="GO:0006281">
    <property type="term" value="P:DNA repair"/>
    <property type="evidence" value="ECO:0007669"/>
    <property type="project" value="UniProtKB-KW"/>
</dbReference>
<keyword evidence="1" id="KW-0547">Nucleotide-binding</keyword>
<comment type="similarity">
    <text evidence="1">Belongs to the helicase family.</text>
</comment>
<dbReference type="Gene3D" id="3.40.50.300">
    <property type="entry name" value="P-loop containing nucleotide triphosphate hydrolases"/>
    <property type="match status" value="1"/>
</dbReference>
<dbReference type="PANTHER" id="PTHR47642">
    <property type="entry name" value="ATP-DEPENDENT DNA HELICASE"/>
    <property type="match status" value="1"/>
</dbReference>
<proteinExistence type="inferred from homology"/>
<dbReference type="EMBL" id="JELW01000168">
    <property type="protein sequence ID" value="EXU94722.1"/>
    <property type="molecule type" value="Genomic_DNA"/>
</dbReference>
<evidence type="ECO:0000313" key="5">
    <source>
        <dbReference type="Proteomes" id="UP000030151"/>
    </source>
</evidence>
<dbReference type="EC" id="5.6.2.3" evidence="1"/>
<keyword evidence="1" id="KW-0233">DNA recombination</keyword>
<evidence type="ECO:0000256" key="2">
    <source>
        <dbReference type="SAM" id="Phobius"/>
    </source>
</evidence>
<keyword evidence="2" id="KW-0812">Transmembrane</keyword>
<feature type="transmembrane region" description="Helical" evidence="2">
    <location>
        <begin position="517"/>
        <end position="537"/>
    </location>
</feature>
<evidence type="ECO:0000256" key="1">
    <source>
        <dbReference type="RuleBase" id="RU363044"/>
    </source>
</evidence>
<keyword evidence="2" id="KW-1133">Transmembrane helix</keyword>
<dbReference type="PANTHER" id="PTHR47642:SF5">
    <property type="entry name" value="ATP-DEPENDENT DNA HELICASE"/>
    <property type="match status" value="1"/>
</dbReference>
<sequence length="551" mass="62446">MTKFARCKSMSRFKWESDWESATEENECQLLEEMRPILASEPSTPRSASGMKEYNTRKFEPSRLWVSEVFVDCIRDVYQSTSAANCKMRETVVDVARQHLSELWVRRPFKELIREGGDFGVDLMELQHSFQLLNTKTARISTPLGSAFRSGGQYPGLPHASLAAWVASLMHTTGTPDAFRQAMSNLLLQFAPRSAGWKVDRDQSRQSSRLLIMLQTVTNEGLFLRNWGNGSNRSCQGSIELVVIRSGENGVDGIEDDEYELEVHEEPVADEDWHKVSRMLPDRPLEEEDIDILGRRDININYDWAPTLEGTPTMAFSTVTTGSSAKRETPLTLMWIISLWRRGTPVWRAAPTGVVGNQISGTTLHSLLYLLINKDFEPLSPIDKAQLQKLRDIEYRVIDEKNILGLLQLSWIDNPLRQAFPSRNEESFGGLNILLVGDFFQLPRVLQKPLYYDKEMQGVDIKESGKLLSTQVQAKLDDQESASPFFETIRSAEGAFSSINQLLPTVNLLVGIPRCMFQLKIIIIIAVLFCPVSISTIRKQKITKVTYTNFV</sequence>
<keyword evidence="2" id="KW-0472">Membrane</keyword>
<protein>
    <recommendedName>
        <fullName evidence="1">ATP-dependent DNA helicase</fullName>
        <ecNumber evidence="1">5.6.2.3</ecNumber>
    </recommendedName>
</protein>
<name>A0A014N4Y1_9HYPO</name>
<evidence type="ECO:0000259" key="3">
    <source>
        <dbReference type="Pfam" id="PF05970"/>
    </source>
</evidence>
<dbReference type="AlphaFoldDB" id="A0A014N4Y1"/>
<dbReference type="GO" id="GO:0016887">
    <property type="term" value="F:ATP hydrolysis activity"/>
    <property type="evidence" value="ECO:0007669"/>
    <property type="project" value="RHEA"/>
</dbReference>
<feature type="domain" description="DNA helicase Pif1-like DEAD-box helicase" evidence="3">
    <location>
        <begin position="322"/>
        <end position="449"/>
    </location>
</feature>
<dbReference type="GO" id="GO:0006310">
    <property type="term" value="P:DNA recombination"/>
    <property type="evidence" value="ECO:0007669"/>
    <property type="project" value="UniProtKB-KW"/>
</dbReference>
<dbReference type="HOGENOM" id="CLU_578820_0_0_1"/>